<sequence>MSQTSDDITIISNLSVPDSNIEEETRAEVLSNVQSVLTNLSENRLGVSAHELLMRDVWKDVLLPSSWKRMKTPQVEELKTSRVDEYRDSLISGTFGEVMEEKTARHASIKAYKNSSTGMYDTDVYVGSVFPAGQKDPQGWINELANSVITNETLRRTQMAAMGFPTGSSPSFLAGHTISEIVDRTIRPGSQSSEAGKPSGHDFYLNTFQSRGREETESFDEKVMSHEITRNASYLTDPVTKLKLSFRPYASMNQKDRELPGTIIASSRPKGQVRNSSIIRSIRFNKDKLEQLAASYPKVLRDCPWILQIPAFRGNGRRTSLSLLHK</sequence>
<dbReference type="Proteomes" id="UP001432216">
    <property type="component" value="Chromosome 9"/>
</dbReference>
<protein>
    <submittedName>
        <fullName evidence="1">Uncharacterized protein</fullName>
    </submittedName>
</protein>
<dbReference type="RefSeq" id="XP_064723176.1">
    <property type="nucleotide sequence ID" value="XM_064867104.1"/>
</dbReference>
<name>A0ABZ2AZW0_9TREE</name>
<dbReference type="GeneID" id="89992065"/>
<evidence type="ECO:0000313" key="1">
    <source>
        <dbReference type="EMBL" id="WVO23937.1"/>
    </source>
</evidence>
<organism evidence="1 2">
    <name type="scientific">Cryptococcus decagattii</name>
    <dbReference type="NCBI Taxonomy" id="1859122"/>
    <lineage>
        <taxon>Eukaryota</taxon>
        <taxon>Fungi</taxon>
        <taxon>Dikarya</taxon>
        <taxon>Basidiomycota</taxon>
        <taxon>Agaricomycotina</taxon>
        <taxon>Tremellomycetes</taxon>
        <taxon>Tremellales</taxon>
        <taxon>Cryptococcaceae</taxon>
        <taxon>Cryptococcus</taxon>
        <taxon>Cryptococcus gattii species complex</taxon>
    </lineage>
</organism>
<dbReference type="EMBL" id="CP143814">
    <property type="protein sequence ID" value="WVO23937.1"/>
    <property type="molecule type" value="Genomic_DNA"/>
</dbReference>
<proteinExistence type="predicted"/>
<reference evidence="1 2" key="1">
    <citation type="submission" date="2024-01" db="EMBL/GenBank/DDBJ databases">
        <title>Comparative genomics of Cryptococcus and Kwoniella reveals pathogenesis evolution and contrasting modes of karyotype evolution via chromosome fusion or intercentromeric recombination.</title>
        <authorList>
            <person name="Coelho M.A."/>
            <person name="David-Palma M."/>
            <person name="Shea T."/>
            <person name="Bowers K."/>
            <person name="McGinley-Smith S."/>
            <person name="Mohammad A.W."/>
            <person name="Gnirke A."/>
            <person name="Yurkov A.M."/>
            <person name="Nowrousian M."/>
            <person name="Sun S."/>
            <person name="Cuomo C.A."/>
            <person name="Heitman J."/>
        </authorList>
    </citation>
    <scope>NUCLEOTIDE SEQUENCE [LARGE SCALE GENOMIC DNA]</scope>
    <source>
        <strain evidence="1 2">7685027</strain>
    </source>
</reference>
<keyword evidence="2" id="KW-1185">Reference proteome</keyword>
<accession>A0ABZ2AZW0</accession>
<gene>
    <name evidence="1" type="ORF">IAS62_005295</name>
</gene>
<evidence type="ECO:0000313" key="2">
    <source>
        <dbReference type="Proteomes" id="UP001432216"/>
    </source>
</evidence>